<organism evidence="1 2">
    <name type="scientific">Polypedilum vanderplanki</name>
    <name type="common">Sleeping chironomid midge</name>
    <dbReference type="NCBI Taxonomy" id="319348"/>
    <lineage>
        <taxon>Eukaryota</taxon>
        <taxon>Metazoa</taxon>
        <taxon>Ecdysozoa</taxon>
        <taxon>Arthropoda</taxon>
        <taxon>Hexapoda</taxon>
        <taxon>Insecta</taxon>
        <taxon>Pterygota</taxon>
        <taxon>Neoptera</taxon>
        <taxon>Endopterygota</taxon>
        <taxon>Diptera</taxon>
        <taxon>Nematocera</taxon>
        <taxon>Chironomoidea</taxon>
        <taxon>Chironomidae</taxon>
        <taxon>Chironominae</taxon>
        <taxon>Polypedilum</taxon>
        <taxon>Polypedilum</taxon>
    </lineage>
</organism>
<dbReference type="Gene3D" id="3.80.10.10">
    <property type="entry name" value="Ribonuclease Inhibitor"/>
    <property type="match status" value="2"/>
</dbReference>
<dbReference type="SUPFAM" id="SSF52047">
    <property type="entry name" value="RNI-like"/>
    <property type="match status" value="2"/>
</dbReference>
<proteinExistence type="predicted"/>
<dbReference type="OrthoDB" id="1394818at2759"/>
<name>A0A9J6BHQ6_POLVA</name>
<evidence type="ECO:0000313" key="1">
    <source>
        <dbReference type="EMBL" id="KAG5669364.1"/>
    </source>
</evidence>
<accession>A0A9J6BHQ6</accession>
<reference evidence="1" key="1">
    <citation type="submission" date="2021-03" db="EMBL/GenBank/DDBJ databases">
        <title>Chromosome level genome of the anhydrobiotic midge Polypedilum vanderplanki.</title>
        <authorList>
            <person name="Yoshida Y."/>
            <person name="Kikawada T."/>
            <person name="Gusev O."/>
        </authorList>
    </citation>
    <scope>NUCLEOTIDE SEQUENCE</scope>
    <source>
        <strain evidence="1">NIAS01</strain>
        <tissue evidence="1">Whole body or cell culture</tissue>
    </source>
</reference>
<gene>
    <name evidence="1" type="ORF">PVAND_017251</name>
</gene>
<dbReference type="InterPro" id="IPR032675">
    <property type="entry name" value="LRR_dom_sf"/>
</dbReference>
<keyword evidence="2" id="KW-1185">Reference proteome</keyword>
<evidence type="ECO:0000313" key="2">
    <source>
        <dbReference type="Proteomes" id="UP001107558"/>
    </source>
</evidence>
<evidence type="ECO:0008006" key="3">
    <source>
        <dbReference type="Google" id="ProtNLM"/>
    </source>
</evidence>
<comment type="caution">
    <text evidence="1">The sequence shown here is derived from an EMBL/GenBank/DDBJ whole genome shotgun (WGS) entry which is preliminary data.</text>
</comment>
<dbReference type="AlphaFoldDB" id="A0A9J6BHQ6"/>
<sequence>MENLCVNILSLPNEVLLKIIKLAENDKNLSLTCFRFYELVKKSNEKNISLFVDYRYLVNPNFNLDNFIENSSTISLTIDNNFPTTNNFEEKLEFFLHQFGRKVTKLIIGTEIKNFSTKFLPLMPNLCELEIHKEILSEKIESKKFNLKKLKISCNMNLEELKIFRFDELEINSVYFSNPLKLIEFMKEQKHLKTIKIHNNDFNIDFTKALKLMKLENLELLVFYGHQKMIGNCLRNQRMLKKLSLADITREVFLIICDNLKELRFLSFSFCYHTSAAFLYKLSNLKYLKFLAINSCFDRMQFNELMSAKLENLESLTISIVFDIPIKQIQICAENFNNLKFLSLTFFSSIHLNVISEIFDRFKTLRNLQMNFANNVRFTEIDERNFYNLSHKNENLKSLIFDSRIFDIEKLISKFILDFPNLEILNLGIIEGIKENVELLLTGFPNLKKIENLIIDDELLETFLVHGKNLEEFDVYINMFEKPNEMLKDCSLSLKIWHSLAKVTREKITKIELTLLIYSHWKKIRTLMDSNLQLKNLSIYSLVDHNYCDNVLMQILKVIGKPVKNLTICGTLSNHQLKIFIKSVPNCRSILFDCICYLKENEKILQLKNSKIKSICVSVDLNYSRLENEVEKLNDLLKNIEFPTNCFRKFKFKIKNTDKIGHRNLNFIANQEKMISKKENWNEENREYVYEFSFDKTE</sequence>
<dbReference type="Proteomes" id="UP001107558">
    <property type="component" value="Chromosome 4"/>
</dbReference>
<dbReference type="EMBL" id="JADBJN010000004">
    <property type="protein sequence ID" value="KAG5669364.1"/>
    <property type="molecule type" value="Genomic_DNA"/>
</dbReference>
<protein>
    <recommendedName>
        <fullName evidence="3">F-box domain-containing protein</fullName>
    </recommendedName>
</protein>